<dbReference type="RefSeq" id="WP_015809295.1">
    <property type="nucleotide sequence ID" value="NC_013061.1"/>
</dbReference>
<reference evidence="2 3" key="1">
    <citation type="journal article" date="2009" name="Stand. Genomic Sci.">
        <title>Complete genome sequence of Pedobacter heparinus type strain (HIM 762-3).</title>
        <authorList>
            <person name="Han C."/>
            <person name="Spring S."/>
            <person name="Lapidus A."/>
            <person name="Del Rio T.G."/>
            <person name="Tice H."/>
            <person name="Copeland A."/>
            <person name="Cheng J.F."/>
            <person name="Lucas S."/>
            <person name="Chen F."/>
            <person name="Nolan M."/>
            <person name="Bruce D."/>
            <person name="Goodwin L."/>
            <person name="Pitluck S."/>
            <person name="Ivanova N."/>
            <person name="Mavromatis K."/>
            <person name="Mikhailova N."/>
            <person name="Pati A."/>
            <person name="Chen A."/>
            <person name="Palaniappan K."/>
            <person name="Land M."/>
            <person name="Hauser L."/>
            <person name="Chang Y.J."/>
            <person name="Jeffries C.C."/>
            <person name="Saunders E."/>
            <person name="Chertkov O."/>
            <person name="Brettin T."/>
            <person name="Goker M."/>
            <person name="Rohde M."/>
            <person name="Bristow J."/>
            <person name="Eisen J.A."/>
            <person name="Markowitz V."/>
            <person name="Hugenholtz P."/>
            <person name="Kyrpides N.C."/>
            <person name="Klenk H.P."/>
            <person name="Detter J.C."/>
        </authorList>
    </citation>
    <scope>NUCLEOTIDE SEQUENCE [LARGE SCALE GENOMIC DNA]</scope>
    <source>
        <strain evidence="3">ATCC 13125 / DSM 2366 / CIP 104194 / JCM 7457 / NBRC 12017 / NCIMB 9290 / NRRL B-14731 / HIM 762-3</strain>
    </source>
</reference>
<dbReference type="HOGENOM" id="CLU_1720608_0_0_10"/>
<evidence type="ECO:0000313" key="2">
    <source>
        <dbReference type="EMBL" id="ACU05686.1"/>
    </source>
</evidence>
<dbReference type="KEGG" id="phe:Phep_3495"/>
<dbReference type="OrthoDB" id="8455098at2"/>
<keyword evidence="3" id="KW-1185">Reference proteome</keyword>
<sequence>MKNYQTLKKALWALLFTVVLFSFNDVSAQVYARLERENPSGGTDYPGGWQRHEWSGYDYYMRFYSNSACTVPLVLTSDVHCGISWIAYYDEALNYGGTFISEATEGTGQTEIYLGFILTYDLWYDSYNTGWGLQNAFGGGFADGVTYVGIKN</sequence>
<dbReference type="Proteomes" id="UP000000852">
    <property type="component" value="Chromosome"/>
</dbReference>
<keyword evidence="1" id="KW-0732">Signal</keyword>
<accession>C6XTA8</accession>
<protein>
    <submittedName>
        <fullName evidence="2">Uncharacterized protein</fullName>
    </submittedName>
</protein>
<feature type="chain" id="PRO_5002973229" evidence="1">
    <location>
        <begin position="29"/>
        <end position="152"/>
    </location>
</feature>
<evidence type="ECO:0000313" key="3">
    <source>
        <dbReference type="Proteomes" id="UP000000852"/>
    </source>
</evidence>
<organism evidence="2 3">
    <name type="scientific">Pedobacter heparinus (strain ATCC 13125 / DSM 2366 / CIP 104194 / JCM 7457 / NBRC 12017 / NCIMB 9290 / NRRL B-14731 / HIM 762-3)</name>
    <dbReference type="NCBI Taxonomy" id="485917"/>
    <lineage>
        <taxon>Bacteria</taxon>
        <taxon>Pseudomonadati</taxon>
        <taxon>Bacteroidota</taxon>
        <taxon>Sphingobacteriia</taxon>
        <taxon>Sphingobacteriales</taxon>
        <taxon>Sphingobacteriaceae</taxon>
        <taxon>Pedobacter</taxon>
    </lineage>
</organism>
<evidence type="ECO:0000256" key="1">
    <source>
        <dbReference type="SAM" id="SignalP"/>
    </source>
</evidence>
<gene>
    <name evidence="2" type="ordered locus">Phep_3495</name>
</gene>
<dbReference type="EMBL" id="CP001681">
    <property type="protein sequence ID" value="ACU05686.1"/>
    <property type="molecule type" value="Genomic_DNA"/>
</dbReference>
<feature type="signal peptide" evidence="1">
    <location>
        <begin position="1"/>
        <end position="28"/>
    </location>
</feature>
<dbReference type="STRING" id="485917.Phep_3495"/>
<dbReference type="AlphaFoldDB" id="C6XTA8"/>
<name>C6XTA8_PEDHD</name>
<proteinExistence type="predicted"/>